<name>A0A231PSY0_9LACO</name>
<dbReference type="GO" id="GO:0003677">
    <property type="term" value="F:DNA binding"/>
    <property type="evidence" value="ECO:0007669"/>
    <property type="project" value="InterPro"/>
</dbReference>
<dbReference type="InterPro" id="IPR036388">
    <property type="entry name" value="WH-like_DNA-bd_sf"/>
</dbReference>
<dbReference type="GO" id="GO:0006352">
    <property type="term" value="P:DNA-templated transcription initiation"/>
    <property type="evidence" value="ECO:0007669"/>
    <property type="project" value="InterPro"/>
</dbReference>
<evidence type="ECO:0000313" key="2">
    <source>
        <dbReference type="EMBL" id="OXS37928.1"/>
    </source>
</evidence>
<dbReference type="Gene3D" id="1.10.10.10">
    <property type="entry name" value="Winged helix-like DNA-binding domain superfamily/Winged helix DNA-binding domain"/>
    <property type="match status" value="1"/>
</dbReference>
<sequence length="233" mass="26376">MCVDGVYIVVKGIYISGKGHGLKSHLFLANKQIASEIADGTYCLTFAKTGAKVSSYPAIIQVTDLVQNRTSVKRIITQYGFSFLPPIVEVLEEDTLFLKHLSYLQHHWQDYEHLVAETYLDNVVEKKCYLQEAVVLMNLLNFSYREIASALGISKSTVQRYLKRESEYRAQFGVLAPYLKLAGHKLINNSKMTTKELYRILKANGYEGSYPRLAVHVRHLKEVLAESGLIGIK</sequence>
<feature type="domain" description="RNA polymerase sigma factor 70 region 4 type 2" evidence="1">
    <location>
        <begin position="131"/>
        <end position="164"/>
    </location>
</feature>
<dbReference type="AlphaFoldDB" id="A0A231PSY0"/>
<proteinExistence type="predicted"/>
<dbReference type="EMBL" id="LUGO01000086">
    <property type="protein sequence ID" value="OXS37928.1"/>
    <property type="molecule type" value="Genomic_DNA"/>
</dbReference>
<dbReference type="GO" id="GO:0016987">
    <property type="term" value="F:sigma factor activity"/>
    <property type="evidence" value="ECO:0007669"/>
    <property type="project" value="InterPro"/>
</dbReference>
<accession>A0A231PSY0</accession>
<evidence type="ECO:0000259" key="1">
    <source>
        <dbReference type="Pfam" id="PF08281"/>
    </source>
</evidence>
<protein>
    <recommendedName>
        <fullName evidence="1">RNA polymerase sigma factor 70 region 4 type 2 domain-containing protein</fullName>
    </recommendedName>
</protein>
<dbReference type="InterPro" id="IPR013324">
    <property type="entry name" value="RNA_pol_sigma_r3/r4-like"/>
</dbReference>
<comment type="caution">
    <text evidence="2">The sequence shown here is derived from an EMBL/GenBank/DDBJ whole genome shotgun (WGS) entry which is preliminary data.</text>
</comment>
<gene>
    <name evidence="2" type="ORF">AYP69_01320</name>
</gene>
<dbReference type="SUPFAM" id="SSF88659">
    <property type="entry name" value="Sigma3 and sigma4 domains of RNA polymerase sigma factors"/>
    <property type="match status" value="1"/>
</dbReference>
<dbReference type="RefSeq" id="WP_089144759.1">
    <property type="nucleotide sequence ID" value="NZ_LUGD01000075.1"/>
</dbReference>
<dbReference type="Proteomes" id="UP000215261">
    <property type="component" value="Unassembled WGS sequence"/>
</dbReference>
<reference evidence="2 3" key="1">
    <citation type="submission" date="2016-03" db="EMBL/GenBank/DDBJ databases">
        <title>Sequencing of Lactobacillus Species from Commercial Turkeys.</title>
        <authorList>
            <person name="Johnson T.J."/>
            <person name="Youmans B.P."/>
            <person name="Case K.A."/>
        </authorList>
    </citation>
    <scope>NUCLEOTIDE SEQUENCE [LARGE SCALE GENOMIC DNA]</scope>
    <source>
        <strain evidence="2 3">UMNLA1</strain>
    </source>
</reference>
<evidence type="ECO:0000313" key="3">
    <source>
        <dbReference type="Proteomes" id="UP000215261"/>
    </source>
</evidence>
<organism evidence="2 3">
    <name type="scientific">Ligilactobacillus agilis</name>
    <dbReference type="NCBI Taxonomy" id="1601"/>
    <lineage>
        <taxon>Bacteria</taxon>
        <taxon>Bacillati</taxon>
        <taxon>Bacillota</taxon>
        <taxon>Bacilli</taxon>
        <taxon>Lactobacillales</taxon>
        <taxon>Lactobacillaceae</taxon>
        <taxon>Ligilactobacillus</taxon>
    </lineage>
</organism>
<dbReference type="InterPro" id="IPR013249">
    <property type="entry name" value="RNA_pol_sigma70_r4_t2"/>
</dbReference>
<dbReference type="Pfam" id="PF08281">
    <property type="entry name" value="Sigma70_r4_2"/>
    <property type="match status" value="1"/>
</dbReference>